<dbReference type="EMBL" id="CAJVPY010004557">
    <property type="protein sequence ID" value="CAG8622790.1"/>
    <property type="molecule type" value="Genomic_DNA"/>
</dbReference>
<sequence>MPYKDLIGLDKYEVTYKECLMLVDFYTEGRHPEWCKLRELDDELKKPNLEAHIHKVLMMSKNLKVTHLINVEQAIVKLNNELRGKHSSDIKLQYEKYASSVDKKQLRNIKENVREDIILAKLSKNSRVLQFWADVAHREEDDKSSKNIHNLMNFASGRFLLELKLCDDLVQLDDFKKLVNNMIEEHRKVIIQKTQEAHKKAIIQKWKEIAGNSSLFFSNSFVIFEDKFIQKNLLDSFYCMTIDLFCDSDLWRNVLGTNFTRFKISKFESVNLKNIFEINNTVKDSFENFNLQNINELQNPDISIEYFLSLNLKLSEGVYSERVKGSIIEILNLWIITWKKDEEIDEKDYVHRFIISPLEKLLGINLLRYITLHGLEHPTYCLYERKSFFFNFDDLEASSCQVFDQLVNNEDFNNPEIYSKGIMSKKKYCKKVDITISYRVENMINNRVQYGYFYPILGEAKFPNINGDNNYNKLSRALNDNFNIIINYYSKKVKGISDDLLDLFSDIKLGKIHVTDGEIYLLQYTRYPNQKFGVLADISSSKIPLKFEDQQAGYMIDFLYCVK</sequence>
<feature type="non-terminal residue" evidence="1">
    <location>
        <position position="563"/>
    </location>
</feature>
<proteinExistence type="predicted"/>
<evidence type="ECO:0000313" key="1">
    <source>
        <dbReference type="EMBL" id="CAG8622790.1"/>
    </source>
</evidence>
<gene>
    <name evidence="1" type="ORF">DERYTH_LOCUS8729</name>
</gene>
<keyword evidence="2" id="KW-1185">Reference proteome</keyword>
<dbReference type="AlphaFoldDB" id="A0A9N9D0C7"/>
<name>A0A9N9D0C7_9GLOM</name>
<dbReference type="OrthoDB" id="2398097at2759"/>
<protein>
    <submittedName>
        <fullName evidence="1">15706_t:CDS:1</fullName>
    </submittedName>
</protein>
<evidence type="ECO:0000313" key="2">
    <source>
        <dbReference type="Proteomes" id="UP000789405"/>
    </source>
</evidence>
<reference evidence="1" key="1">
    <citation type="submission" date="2021-06" db="EMBL/GenBank/DDBJ databases">
        <authorList>
            <person name="Kallberg Y."/>
            <person name="Tangrot J."/>
            <person name="Rosling A."/>
        </authorList>
    </citation>
    <scope>NUCLEOTIDE SEQUENCE</scope>
    <source>
        <strain evidence="1">MA453B</strain>
    </source>
</reference>
<dbReference type="Proteomes" id="UP000789405">
    <property type="component" value="Unassembled WGS sequence"/>
</dbReference>
<accession>A0A9N9D0C7</accession>
<comment type="caution">
    <text evidence="1">The sequence shown here is derived from an EMBL/GenBank/DDBJ whole genome shotgun (WGS) entry which is preliminary data.</text>
</comment>
<organism evidence="1 2">
    <name type="scientific">Dentiscutata erythropus</name>
    <dbReference type="NCBI Taxonomy" id="1348616"/>
    <lineage>
        <taxon>Eukaryota</taxon>
        <taxon>Fungi</taxon>
        <taxon>Fungi incertae sedis</taxon>
        <taxon>Mucoromycota</taxon>
        <taxon>Glomeromycotina</taxon>
        <taxon>Glomeromycetes</taxon>
        <taxon>Diversisporales</taxon>
        <taxon>Gigasporaceae</taxon>
        <taxon>Dentiscutata</taxon>
    </lineage>
</organism>